<protein>
    <submittedName>
        <fullName evidence="8">Glial cells missing 2</fullName>
    </submittedName>
</protein>
<dbReference type="AlphaFoldDB" id="A0A8E0RY83"/>
<evidence type="ECO:0000259" key="7">
    <source>
        <dbReference type="PROSITE" id="PS50807"/>
    </source>
</evidence>
<evidence type="ECO:0000256" key="1">
    <source>
        <dbReference type="ARBA" id="ARBA00022473"/>
    </source>
</evidence>
<dbReference type="GO" id="GO:0042063">
    <property type="term" value="P:gliogenesis"/>
    <property type="evidence" value="ECO:0007669"/>
    <property type="project" value="TreeGrafter"/>
</dbReference>
<dbReference type="InterPro" id="IPR036115">
    <property type="entry name" value="GCM_dom_sf"/>
</dbReference>
<dbReference type="GO" id="GO:0005634">
    <property type="term" value="C:nucleus"/>
    <property type="evidence" value="ECO:0007669"/>
    <property type="project" value="TreeGrafter"/>
</dbReference>
<keyword evidence="9" id="KW-1185">Reference proteome</keyword>
<keyword evidence="1" id="KW-0217">Developmental protein</keyword>
<dbReference type="Gene3D" id="3.30.70.3530">
    <property type="entry name" value="GCM motif"/>
    <property type="match status" value="1"/>
</dbReference>
<dbReference type="GO" id="GO:0001228">
    <property type="term" value="F:DNA-binding transcription activator activity, RNA polymerase II-specific"/>
    <property type="evidence" value="ECO:0007669"/>
    <property type="project" value="InterPro"/>
</dbReference>
<keyword evidence="3" id="KW-0238">DNA-binding</keyword>
<feature type="region of interest" description="Disordered" evidence="6">
    <location>
        <begin position="38"/>
        <end position="74"/>
    </location>
</feature>
<dbReference type="OrthoDB" id="6241117at2759"/>
<comment type="caution">
    <text evidence="8">The sequence shown here is derived from an EMBL/GenBank/DDBJ whole genome shotgun (WGS) entry which is preliminary data.</text>
</comment>
<reference evidence="8" key="1">
    <citation type="submission" date="2019-05" db="EMBL/GenBank/DDBJ databases">
        <title>Annotation for the trematode Fasciolopsis buski.</title>
        <authorList>
            <person name="Choi Y.-J."/>
        </authorList>
    </citation>
    <scope>NUCLEOTIDE SEQUENCE</scope>
    <source>
        <strain evidence="8">HT</strain>
        <tissue evidence="8">Whole worm</tissue>
    </source>
</reference>
<evidence type="ECO:0000256" key="4">
    <source>
        <dbReference type="ARBA" id="ARBA00023163"/>
    </source>
</evidence>
<organism evidence="8 9">
    <name type="scientific">Fasciolopsis buskii</name>
    <dbReference type="NCBI Taxonomy" id="27845"/>
    <lineage>
        <taxon>Eukaryota</taxon>
        <taxon>Metazoa</taxon>
        <taxon>Spiralia</taxon>
        <taxon>Lophotrochozoa</taxon>
        <taxon>Platyhelminthes</taxon>
        <taxon>Trematoda</taxon>
        <taxon>Digenea</taxon>
        <taxon>Plagiorchiida</taxon>
        <taxon>Echinostomata</taxon>
        <taxon>Echinostomatoidea</taxon>
        <taxon>Fasciolidae</taxon>
        <taxon>Fasciolopsis</taxon>
    </lineage>
</organism>
<gene>
    <name evidence="8" type="ORF">FBUS_07058</name>
</gene>
<evidence type="ECO:0000256" key="6">
    <source>
        <dbReference type="SAM" id="MobiDB-lite"/>
    </source>
</evidence>
<feature type="domain" description="GCM" evidence="7">
    <location>
        <begin position="272"/>
        <end position="427"/>
    </location>
</feature>
<evidence type="ECO:0000313" key="9">
    <source>
        <dbReference type="Proteomes" id="UP000728185"/>
    </source>
</evidence>
<feature type="compositionally biased region" description="Polar residues" evidence="6">
    <location>
        <begin position="493"/>
        <end position="504"/>
    </location>
</feature>
<evidence type="ECO:0000256" key="2">
    <source>
        <dbReference type="ARBA" id="ARBA00023015"/>
    </source>
</evidence>
<feature type="compositionally biased region" description="Low complexity" evidence="6">
    <location>
        <begin position="50"/>
        <end position="74"/>
    </location>
</feature>
<evidence type="ECO:0000256" key="5">
    <source>
        <dbReference type="ARBA" id="ARBA00023242"/>
    </source>
</evidence>
<feature type="region of interest" description="Disordered" evidence="6">
    <location>
        <begin position="424"/>
        <end position="455"/>
    </location>
</feature>
<name>A0A8E0RY83_9TREM</name>
<keyword evidence="4" id="KW-0804">Transcription</keyword>
<evidence type="ECO:0000256" key="3">
    <source>
        <dbReference type="ARBA" id="ARBA00023125"/>
    </source>
</evidence>
<dbReference type="Pfam" id="PF03615">
    <property type="entry name" value="GCM"/>
    <property type="match status" value="1"/>
</dbReference>
<feature type="region of interest" description="Disordered" evidence="6">
    <location>
        <begin position="493"/>
        <end position="539"/>
    </location>
</feature>
<feature type="compositionally biased region" description="Low complexity" evidence="6">
    <location>
        <begin position="424"/>
        <end position="439"/>
    </location>
</feature>
<dbReference type="PANTHER" id="PTHR12414:SF8">
    <property type="entry name" value="TRANSCRIPTION FACTOR GLIAL CELLS MISSING-RELATED"/>
    <property type="match status" value="1"/>
</dbReference>
<dbReference type="InterPro" id="IPR003902">
    <property type="entry name" value="Tscrpt_reg_GCM"/>
</dbReference>
<dbReference type="EMBL" id="LUCM01006620">
    <property type="protein sequence ID" value="KAA0191020.1"/>
    <property type="molecule type" value="Genomic_DNA"/>
</dbReference>
<dbReference type="InterPro" id="IPR043020">
    <property type="entry name" value="GCM_large"/>
</dbReference>
<dbReference type="GO" id="GO:0000978">
    <property type="term" value="F:RNA polymerase II cis-regulatory region sequence-specific DNA binding"/>
    <property type="evidence" value="ECO:0007669"/>
    <property type="project" value="TreeGrafter"/>
</dbReference>
<dbReference type="InterPro" id="IPR043021">
    <property type="entry name" value="GCM_small"/>
</dbReference>
<feature type="compositionally biased region" description="Basic and acidic residues" evidence="6">
    <location>
        <begin position="508"/>
        <end position="527"/>
    </location>
</feature>
<keyword evidence="5" id="KW-0539">Nucleus</keyword>
<keyword evidence="2" id="KW-0805">Transcription regulation</keyword>
<evidence type="ECO:0000313" key="8">
    <source>
        <dbReference type="EMBL" id="KAA0191020.1"/>
    </source>
</evidence>
<dbReference type="Proteomes" id="UP000728185">
    <property type="component" value="Unassembled WGS sequence"/>
</dbReference>
<dbReference type="PANTHER" id="PTHR12414">
    <property type="entry name" value="GLIAL CELLS MISSING RELATED/GLIDE"/>
    <property type="match status" value="1"/>
</dbReference>
<dbReference type="Gene3D" id="2.20.25.670">
    <property type="entry name" value="GCM domain, large subdomain"/>
    <property type="match status" value="1"/>
</dbReference>
<dbReference type="SUPFAM" id="SSF90073">
    <property type="entry name" value="GCM domain"/>
    <property type="match status" value="1"/>
</dbReference>
<dbReference type="InterPro" id="IPR039791">
    <property type="entry name" value="GCM"/>
</dbReference>
<sequence>MIATGTSHSTMDTTGPWTWSELTGPTGHLYEMDENHVIPTHNSVSPEPALPVHASSPSASASTTTLPTPVTYTTTTNEPAFHSVPASTGLVPWNAGSTRYNIDGSELVTTSSTCATKLTSPILSSPTSLLSCSTCSSSLSAVEPRTSLRTYQDPLVYSSHQVDPIETTLPTVSSVALDSNTLYLDVADYAHESGTGTDRSTTGGQCTVNLFQHDFYDSALHGSQWSSVPSIQSYPSLSVDSAGLNQEANYLKDCFIEPPTTNCSSHTTDGKHQWDIKDVKLPKVTAFDAYEQWPTGHCRRVYPHSCERARRHQSGWAMRNTNNHNPQVLKKSCLGVLECSVGCIVEGKPLSLRPAICDKARKKQTHRPCITPGCPGRLVLRNCRGHSGYPVTHFWRFANGAVYFEAKGEHDHNRPSLKTFGLSENYSSSPLSSSDSVSSAGLGGRDQPGRQLRFPGLPQASELLSSLNPSVSPPRPNTETFCLPSVFSNVSQRLTRQESPSCAQRTGLRTEKKRNSGRPGTDKRDRQSTLTGTKFPRLMGMEKPSLGFVSWELTQAGQLVSRKRGRRGLRRKTNQDEIENIVTESVMGHVCSPGPIQSVPPPVQVLCQIPQVESFTQPIVNQCSLSWDPQLHWQPNDAVVASGLFHEQERHQVSMNLTAELAEEPIYEAIPRTTMQYIPDDTNLVPEGSVSTIVFESDTNTVTDLKSQFFHQSPVSQISSHLFSSDLSLDGGTSTTPVQSGFPVALTYASLSSNQSSYYSNHPKGTVIGTSINPGEFTPLDDQDWSMQNSPTNDRLAVSMIEQVPVHSPYSVWSIEHSEMACHETAHEEFHIVNKSDDLFNCEHVISESEVECYRGYRQSDHSAWINEQSVVKQSTDFKETIEKYPASSVQDSTRSMELLHLTKWLSHDPQSENEWNQWSTAIEAQTAETHKNFVSVSNWPLNVYSSGQNTDSQVLGTQNQSEWAPPTATTVFENSESLENSSYPVNIPSIKYTKGIPAVEEFFRAVTPDITGSLQLNTINSTTRTNFLTAPSNIAPVDWTDTDNMDPISSSCYMFMGST</sequence>
<proteinExistence type="predicted"/>
<accession>A0A8E0RY83</accession>
<feature type="region of interest" description="Disordered" evidence="6">
    <location>
        <begin position="1"/>
        <end position="20"/>
    </location>
</feature>
<dbReference type="PROSITE" id="PS50807">
    <property type="entry name" value="GCM"/>
    <property type="match status" value="1"/>
</dbReference>